<organism evidence="1 2">
    <name type="scientific">Mesorhizobium hawassense</name>
    <dbReference type="NCBI Taxonomy" id="1209954"/>
    <lineage>
        <taxon>Bacteria</taxon>
        <taxon>Pseudomonadati</taxon>
        <taxon>Pseudomonadota</taxon>
        <taxon>Alphaproteobacteria</taxon>
        <taxon>Hyphomicrobiales</taxon>
        <taxon>Phyllobacteriaceae</taxon>
        <taxon>Mesorhizobium</taxon>
    </lineage>
</organism>
<protein>
    <recommendedName>
        <fullName evidence="3">Class I SAM-dependent methyltransferase</fullName>
    </recommendedName>
</protein>
<dbReference type="Pfam" id="PF13489">
    <property type="entry name" value="Methyltransf_23"/>
    <property type="match status" value="1"/>
</dbReference>
<dbReference type="Proteomes" id="UP000251558">
    <property type="component" value="Unassembled WGS sequence"/>
</dbReference>
<dbReference type="OrthoDB" id="9777638at2"/>
<dbReference type="AlphaFoldDB" id="A0A330HSB0"/>
<dbReference type="SUPFAM" id="SSF53335">
    <property type="entry name" value="S-adenosyl-L-methionine-dependent methyltransferases"/>
    <property type="match status" value="1"/>
</dbReference>
<dbReference type="CDD" id="cd02440">
    <property type="entry name" value="AdoMet_MTases"/>
    <property type="match status" value="1"/>
</dbReference>
<gene>
    <name evidence="1" type="ORF">DPM33_15950</name>
</gene>
<accession>A0A330HSB0</accession>
<evidence type="ECO:0000313" key="2">
    <source>
        <dbReference type="Proteomes" id="UP000251558"/>
    </source>
</evidence>
<name>A0A330HSB0_9HYPH</name>
<reference evidence="2" key="1">
    <citation type="submission" date="2018-06" db="EMBL/GenBank/DDBJ databases">
        <authorList>
            <person name="Helene L.C."/>
            <person name="Dall'Agnol R."/>
            <person name="Delamuta J.R."/>
            <person name="Hungria M."/>
        </authorList>
    </citation>
    <scope>NUCLEOTIDE SEQUENCE [LARGE SCALE GENOMIC DNA]</scope>
    <source>
        <strain evidence="2">AC99b</strain>
    </source>
</reference>
<proteinExistence type="predicted"/>
<dbReference type="Gene3D" id="3.40.50.150">
    <property type="entry name" value="Vaccinia Virus protein VP39"/>
    <property type="match status" value="1"/>
</dbReference>
<keyword evidence="2" id="KW-1185">Reference proteome</keyword>
<reference evidence="1 2" key="2">
    <citation type="submission" date="2018-07" db="EMBL/GenBank/DDBJ databases">
        <title>Diversity of Mesorhizobium strains in Brazil.</title>
        <authorList>
            <person name="Helene L.C.F."/>
            <person name="Dall'Agnol R."/>
            <person name="Delamuta J.R.M."/>
            <person name="Hungria M."/>
        </authorList>
    </citation>
    <scope>NUCLEOTIDE SEQUENCE [LARGE SCALE GENOMIC DNA]</scope>
    <source>
        <strain evidence="1 2">AC99b</strain>
    </source>
</reference>
<evidence type="ECO:0000313" key="1">
    <source>
        <dbReference type="EMBL" id="RAZ89684.1"/>
    </source>
</evidence>
<comment type="caution">
    <text evidence="1">The sequence shown here is derived from an EMBL/GenBank/DDBJ whole genome shotgun (WGS) entry which is preliminary data.</text>
</comment>
<dbReference type="EMBL" id="QMBP01000007">
    <property type="protein sequence ID" value="RAZ89684.1"/>
    <property type="molecule type" value="Genomic_DNA"/>
</dbReference>
<dbReference type="InterPro" id="IPR029063">
    <property type="entry name" value="SAM-dependent_MTases_sf"/>
</dbReference>
<evidence type="ECO:0008006" key="3">
    <source>
        <dbReference type="Google" id="ProtNLM"/>
    </source>
</evidence>
<sequence length="240" mass="27572">MKLHRPSWLWTMWYRLRPSPDLTVPPKFNRNSHKISSLMPAEDSGAWLLERMRRQMGLKTLASSRLLDFGCGVRFTQAILNRKIPIGSYTGVDCYPQMIDFLRSSVRDRRFSFVFLDARHALYNPNGRPLTRETQLPLPLHAFDIVSLFSVITHQYPDDAASILTMLRRHTATNGRLLFTCFLDDGIAEFEDRSPERNGGMCFYNPDFLARLVESCGWRIVDRPPADPPLIAHSFICAPA</sequence>